<dbReference type="EMBL" id="JAACJN010000486">
    <property type="protein sequence ID" value="KAF5342859.1"/>
    <property type="molecule type" value="Genomic_DNA"/>
</dbReference>
<evidence type="ECO:0000313" key="2">
    <source>
        <dbReference type="Proteomes" id="UP000518752"/>
    </source>
</evidence>
<dbReference type="InterPro" id="IPR011333">
    <property type="entry name" value="SKP1/BTB/POZ_sf"/>
</dbReference>
<gene>
    <name evidence="1" type="ORF">D9757_014328</name>
</gene>
<keyword evidence="2" id="KW-1185">Reference proteome</keyword>
<reference evidence="1 2" key="1">
    <citation type="journal article" date="2020" name="ISME J.">
        <title>Uncovering the hidden diversity of litter-decomposition mechanisms in mushroom-forming fungi.</title>
        <authorList>
            <person name="Floudas D."/>
            <person name="Bentzer J."/>
            <person name="Ahren D."/>
            <person name="Johansson T."/>
            <person name="Persson P."/>
            <person name="Tunlid A."/>
        </authorList>
    </citation>
    <scope>NUCLEOTIDE SEQUENCE [LARGE SCALE GENOMIC DNA]</scope>
    <source>
        <strain evidence="1 2">CBS 406.79</strain>
    </source>
</reference>
<dbReference type="Gene3D" id="3.30.710.10">
    <property type="entry name" value="Potassium Channel Kv1.1, Chain A"/>
    <property type="match status" value="1"/>
</dbReference>
<dbReference type="Proteomes" id="UP000518752">
    <property type="component" value="Unassembled WGS sequence"/>
</dbReference>
<organism evidence="1 2">
    <name type="scientific">Collybiopsis confluens</name>
    <dbReference type="NCBI Taxonomy" id="2823264"/>
    <lineage>
        <taxon>Eukaryota</taxon>
        <taxon>Fungi</taxon>
        <taxon>Dikarya</taxon>
        <taxon>Basidiomycota</taxon>
        <taxon>Agaricomycotina</taxon>
        <taxon>Agaricomycetes</taxon>
        <taxon>Agaricomycetidae</taxon>
        <taxon>Agaricales</taxon>
        <taxon>Marasmiineae</taxon>
        <taxon>Omphalotaceae</taxon>
        <taxon>Collybiopsis</taxon>
    </lineage>
</organism>
<evidence type="ECO:0000313" key="1">
    <source>
        <dbReference type="EMBL" id="KAF5342859.1"/>
    </source>
</evidence>
<accession>A0A8H5CJG2</accession>
<comment type="caution">
    <text evidence="1">The sequence shown here is derived from an EMBL/GenBank/DDBJ whole genome shotgun (WGS) entry which is preliminary data.</text>
</comment>
<dbReference type="OrthoDB" id="2593747at2759"/>
<dbReference type="AlphaFoldDB" id="A0A8H5CJG2"/>
<sequence length="314" mass="35104">MSFIGLVLDDLNGFPANLCKTGWKGDYLASPEITQHEETVSSESESYYAVGTQSPSRSIEVACSAATQMDDSKAAAPAISLSDIDEITLSTGRPVKMSSGFYFDCVIFQVEYILYSLPRNRLIEESSVFEDMFTLPQGSGKMTEGSDNDNPIHLEQTKRKDWECLLKLLFHRKQPGHPEPEFTLDEWVSVLTLAARWEMNGIRNSAIDNIARLSNPAKKVSIARNYHVSRLILPSLVVLVGRSEPLSATEAADLGIECAMKLVSIRERCHDTSQGYNSFRQRKIALDTTPNSGAWNAIVTEIHNVFIDHEEYYK</sequence>
<protein>
    <recommendedName>
        <fullName evidence="3">BTB domain-containing protein</fullName>
    </recommendedName>
</protein>
<evidence type="ECO:0008006" key="3">
    <source>
        <dbReference type="Google" id="ProtNLM"/>
    </source>
</evidence>
<name>A0A8H5CJG2_9AGAR</name>
<proteinExistence type="predicted"/>